<dbReference type="Pfam" id="PF12728">
    <property type="entry name" value="HTH_17"/>
    <property type="match status" value="1"/>
</dbReference>
<sequence>MTTPNMTMTSLSDLPALISIPLAGEILGLTRATAYRYAASGDLPVKRFGGRRVYVITARLRAIVEGTEETVQ</sequence>
<reference evidence="2 3" key="1">
    <citation type="submission" date="2020-08" db="EMBL/GenBank/DDBJ databases">
        <title>Whole genome shotgun sequence of Actinocatenispora thailandica NBRC 105041.</title>
        <authorList>
            <person name="Komaki H."/>
            <person name="Tamura T."/>
        </authorList>
    </citation>
    <scope>NUCLEOTIDE SEQUENCE [LARGE SCALE GENOMIC DNA]</scope>
    <source>
        <strain evidence="2 3">NBRC 105041</strain>
    </source>
</reference>
<evidence type="ECO:0000313" key="3">
    <source>
        <dbReference type="Proteomes" id="UP000611640"/>
    </source>
</evidence>
<dbReference type="EMBL" id="AP023355">
    <property type="protein sequence ID" value="BCJ37588.1"/>
    <property type="molecule type" value="Genomic_DNA"/>
</dbReference>
<evidence type="ECO:0000313" key="2">
    <source>
        <dbReference type="EMBL" id="BCJ37588.1"/>
    </source>
</evidence>
<protein>
    <recommendedName>
        <fullName evidence="1">Helix-turn-helix domain-containing protein</fullName>
    </recommendedName>
</protein>
<gene>
    <name evidence="2" type="ORF">Athai_50910</name>
</gene>
<dbReference type="Proteomes" id="UP000611640">
    <property type="component" value="Chromosome"/>
</dbReference>
<dbReference type="KEGG" id="atl:Athai_50910"/>
<proteinExistence type="predicted"/>
<name>A0A7R7DTL9_9ACTN</name>
<dbReference type="AlphaFoldDB" id="A0A7R7DTL9"/>
<keyword evidence="3" id="KW-1185">Reference proteome</keyword>
<dbReference type="RefSeq" id="WP_203963776.1">
    <property type="nucleotide sequence ID" value="NZ_AP023355.1"/>
</dbReference>
<feature type="domain" description="Helix-turn-helix" evidence="1">
    <location>
        <begin position="23"/>
        <end position="62"/>
    </location>
</feature>
<accession>A0A7R7DTL9</accession>
<dbReference type="InterPro" id="IPR041657">
    <property type="entry name" value="HTH_17"/>
</dbReference>
<organism evidence="2 3">
    <name type="scientific">Actinocatenispora thailandica</name>
    <dbReference type="NCBI Taxonomy" id="227318"/>
    <lineage>
        <taxon>Bacteria</taxon>
        <taxon>Bacillati</taxon>
        <taxon>Actinomycetota</taxon>
        <taxon>Actinomycetes</taxon>
        <taxon>Micromonosporales</taxon>
        <taxon>Micromonosporaceae</taxon>
        <taxon>Actinocatenispora</taxon>
    </lineage>
</organism>
<evidence type="ECO:0000259" key="1">
    <source>
        <dbReference type="Pfam" id="PF12728"/>
    </source>
</evidence>